<gene>
    <name evidence="1" type="ORF">ML536_05285</name>
</gene>
<sequence length="64" mass="7012">MTPFPWPEAMQMGFGVMRLSSRDFWGLTPRELAAAFGAASGRTAPPRARLDELMRAFPDGGRNG</sequence>
<comment type="caution">
    <text evidence="1">The sequence shown here is derived from an EMBL/GenBank/DDBJ whole genome shotgun (WGS) entry which is preliminary data.</text>
</comment>
<dbReference type="Pfam" id="PF09550">
    <property type="entry name" value="Phage_TAC_6"/>
    <property type="match status" value="1"/>
</dbReference>
<dbReference type="InterPro" id="IPR019056">
    <property type="entry name" value="Phage_TAC_6"/>
</dbReference>
<dbReference type="NCBIfam" id="TIGR02216">
    <property type="entry name" value="phage_TIGR02216"/>
    <property type="match status" value="1"/>
</dbReference>
<keyword evidence="2" id="KW-1185">Reference proteome</keyword>
<proteinExistence type="predicted"/>
<evidence type="ECO:0000313" key="1">
    <source>
        <dbReference type="EMBL" id="MCI0126235.1"/>
    </source>
</evidence>
<dbReference type="AlphaFoldDB" id="A0AA41UAC1"/>
<evidence type="ECO:0000313" key="2">
    <source>
        <dbReference type="Proteomes" id="UP001156140"/>
    </source>
</evidence>
<dbReference type="InterPro" id="IPR011739">
    <property type="entry name" value="GTA_rcc01693"/>
</dbReference>
<protein>
    <submittedName>
        <fullName evidence="1">Phage tail assembly chaperone</fullName>
    </submittedName>
</protein>
<dbReference type="EMBL" id="JALAZD010000001">
    <property type="protein sequence ID" value="MCI0126235.1"/>
    <property type="molecule type" value="Genomic_DNA"/>
</dbReference>
<name>A0AA41UAC1_9HYPH</name>
<accession>A0AA41UAC1</accession>
<dbReference type="RefSeq" id="WP_281735195.1">
    <property type="nucleotide sequence ID" value="NZ_JAKETQ010000001.1"/>
</dbReference>
<organism evidence="1 2">
    <name type="scientific">Paradevosia shaoguanensis</name>
    <dbReference type="NCBI Taxonomy" id="1335043"/>
    <lineage>
        <taxon>Bacteria</taxon>
        <taxon>Pseudomonadati</taxon>
        <taxon>Pseudomonadota</taxon>
        <taxon>Alphaproteobacteria</taxon>
        <taxon>Hyphomicrobiales</taxon>
        <taxon>Devosiaceae</taxon>
        <taxon>Paradevosia</taxon>
    </lineage>
</organism>
<dbReference type="Proteomes" id="UP001156140">
    <property type="component" value="Unassembled WGS sequence"/>
</dbReference>
<reference evidence="1" key="1">
    <citation type="submission" date="2022-03" db="EMBL/GenBank/DDBJ databases">
        <title>The complete genome sequence of a Methyloterrigena soli.</title>
        <authorList>
            <person name="Zi Z."/>
        </authorList>
    </citation>
    <scope>NUCLEOTIDE SEQUENCE</scope>
    <source>
        <strain evidence="1">M48</strain>
    </source>
</reference>